<dbReference type="InterPro" id="IPR006171">
    <property type="entry name" value="TOPRIM_dom"/>
</dbReference>
<evidence type="ECO:0000313" key="3">
    <source>
        <dbReference type="Proteomes" id="UP000228762"/>
    </source>
</evidence>
<feature type="non-terminal residue" evidence="2">
    <location>
        <position position="55"/>
    </location>
</feature>
<evidence type="ECO:0000313" key="2">
    <source>
        <dbReference type="EMBL" id="PIV71197.1"/>
    </source>
</evidence>
<organism evidence="2 3">
    <name type="scientific">Candidatus Roizmanbacteria bacterium CG17_big_fil_post_rev_8_21_14_2_50_39_7</name>
    <dbReference type="NCBI Taxonomy" id="1974858"/>
    <lineage>
        <taxon>Bacteria</taxon>
        <taxon>Candidatus Roizmaniibacteriota</taxon>
    </lineage>
</organism>
<reference evidence="3" key="1">
    <citation type="submission" date="2017-09" db="EMBL/GenBank/DDBJ databases">
        <title>Depth-based differentiation of microbial function through sediment-hosted aquifers and enrichment of novel symbionts in the deep terrestrial subsurface.</title>
        <authorList>
            <person name="Probst A.J."/>
            <person name="Ladd B."/>
            <person name="Jarett J.K."/>
            <person name="Geller-Mcgrath D.E."/>
            <person name="Sieber C.M.K."/>
            <person name="Emerson J.B."/>
            <person name="Anantharaman K."/>
            <person name="Thomas B.C."/>
            <person name="Malmstrom R."/>
            <person name="Stieglmeier M."/>
            <person name="Klingl A."/>
            <person name="Woyke T."/>
            <person name="Ryan C.M."/>
            <person name="Banfield J.F."/>
        </authorList>
    </citation>
    <scope>NUCLEOTIDE SEQUENCE [LARGE SCALE GENOMIC DNA]</scope>
</reference>
<feature type="domain" description="Toprim" evidence="1">
    <location>
        <begin position="3"/>
        <end position="42"/>
    </location>
</feature>
<dbReference type="SUPFAM" id="SSF56712">
    <property type="entry name" value="Prokaryotic type I DNA topoisomerase"/>
    <property type="match status" value="1"/>
</dbReference>
<gene>
    <name evidence="2" type="ORF">COW57_00860</name>
</gene>
<comment type="caution">
    <text evidence="2">The sequence shown here is derived from an EMBL/GenBank/DDBJ whole genome shotgun (WGS) entry which is preliminary data.</text>
</comment>
<name>A0A2M7EKU8_9BACT</name>
<sequence length="55" mass="6291">MALIIVESPTKARTFNRILKMDGKGDQYFVMATMGHIRDLPGSEMAIDFKDNYRP</sequence>
<accession>A0A2M7EKU8</accession>
<evidence type="ECO:0000259" key="1">
    <source>
        <dbReference type="Pfam" id="PF01751"/>
    </source>
</evidence>
<dbReference type="EMBL" id="PFEV01000039">
    <property type="protein sequence ID" value="PIV71197.1"/>
    <property type="molecule type" value="Genomic_DNA"/>
</dbReference>
<dbReference type="Pfam" id="PF01751">
    <property type="entry name" value="Toprim"/>
    <property type="match status" value="1"/>
</dbReference>
<dbReference type="InterPro" id="IPR023405">
    <property type="entry name" value="Topo_IA_core_domain"/>
</dbReference>
<protein>
    <recommendedName>
        <fullName evidence="1">Toprim domain-containing protein</fullName>
    </recommendedName>
</protein>
<proteinExistence type="predicted"/>
<dbReference type="Gene3D" id="3.40.50.140">
    <property type="match status" value="1"/>
</dbReference>
<dbReference type="AlphaFoldDB" id="A0A2M7EKU8"/>
<dbReference type="Proteomes" id="UP000228762">
    <property type="component" value="Unassembled WGS sequence"/>
</dbReference>